<keyword evidence="4" id="KW-0862">Zinc</keyword>
<name>A0A2M7QC91_9BACT</name>
<dbReference type="GO" id="GO:0008270">
    <property type="term" value="F:zinc ion binding"/>
    <property type="evidence" value="ECO:0007669"/>
    <property type="project" value="InterPro"/>
</dbReference>
<keyword evidence="5" id="KW-0175">Coiled coil</keyword>
<gene>
    <name evidence="7" type="ORF">COY93_00695</name>
</gene>
<dbReference type="InterPro" id="IPR024079">
    <property type="entry name" value="MetalloPept_cat_dom_sf"/>
</dbReference>
<organism evidence="7 8">
    <name type="scientific">Candidatus Uhrbacteria bacterium CG_4_10_14_0_8_um_filter_58_22</name>
    <dbReference type="NCBI Taxonomy" id="1975029"/>
    <lineage>
        <taxon>Bacteria</taxon>
        <taxon>Candidatus Uhriibacteriota</taxon>
    </lineage>
</organism>
<keyword evidence="2" id="KW-0479">Metal-binding</keyword>
<dbReference type="GO" id="GO:0031012">
    <property type="term" value="C:extracellular matrix"/>
    <property type="evidence" value="ECO:0007669"/>
    <property type="project" value="InterPro"/>
</dbReference>
<evidence type="ECO:0000313" key="7">
    <source>
        <dbReference type="EMBL" id="PIY63305.1"/>
    </source>
</evidence>
<dbReference type="GO" id="GO:0006508">
    <property type="term" value="P:proteolysis"/>
    <property type="evidence" value="ECO:0007669"/>
    <property type="project" value="UniProtKB-KW"/>
</dbReference>
<reference evidence="8" key="1">
    <citation type="submission" date="2017-09" db="EMBL/GenBank/DDBJ databases">
        <title>Depth-based differentiation of microbial function through sediment-hosted aquifers and enrichment of novel symbionts in the deep terrestrial subsurface.</title>
        <authorList>
            <person name="Probst A.J."/>
            <person name="Ladd B."/>
            <person name="Jarett J.K."/>
            <person name="Geller-Mcgrath D.E."/>
            <person name="Sieber C.M.K."/>
            <person name="Emerson J.B."/>
            <person name="Anantharaman K."/>
            <person name="Thomas B.C."/>
            <person name="Malmstrom R."/>
            <person name="Stieglmeier M."/>
            <person name="Klingl A."/>
            <person name="Woyke T."/>
            <person name="Ryan C.M."/>
            <person name="Banfield J.F."/>
        </authorList>
    </citation>
    <scope>NUCLEOTIDE SEQUENCE [LARGE SCALE GENOMIC DNA]</scope>
</reference>
<dbReference type="GO" id="GO:0004222">
    <property type="term" value="F:metalloendopeptidase activity"/>
    <property type="evidence" value="ECO:0007669"/>
    <property type="project" value="InterPro"/>
</dbReference>
<sequence length="181" mass="20439">MRSAYDEREVSIAELKAYYEEQLQLFELTVQAWNARGGASRGAYDELLREQGRLDSYVSDLNALIEEQNRQAERLNQLAGQEQEKVVGFNTGVNRFNETFALGGDDEQGIYGSGTINVYQFDDHEDLVMLLTHEFGHALGLGHDGDPQSVMFPRKNERQDDGGAYIPSGTLQGLFRRCNLR</sequence>
<evidence type="ECO:0000256" key="3">
    <source>
        <dbReference type="ARBA" id="ARBA00022801"/>
    </source>
</evidence>
<feature type="domain" description="Peptidase M10 metallopeptidase" evidence="6">
    <location>
        <begin position="122"/>
        <end position="156"/>
    </location>
</feature>
<dbReference type="Proteomes" id="UP000230973">
    <property type="component" value="Unassembled WGS sequence"/>
</dbReference>
<evidence type="ECO:0000256" key="2">
    <source>
        <dbReference type="ARBA" id="ARBA00022723"/>
    </source>
</evidence>
<proteinExistence type="predicted"/>
<accession>A0A2M7QC91</accession>
<evidence type="ECO:0000256" key="1">
    <source>
        <dbReference type="ARBA" id="ARBA00022670"/>
    </source>
</evidence>
<evidence type="ECO:0000259" key="6">
    <source>
        <dbReference type="Pfam" id="PF00413"/>
    </source>
</evidence>
<dbReference type="SUPFAM" id="SSF55486">
    <property type="entry name" value="Metalloproteases ('zincins'), catalytic domain"/>
    <property type="match status" value="1"/>
</dbReference>
<dbReference type="InterPro" id="IPR001818">
    <property type="entry name" value="Pept_M10_metallopeptidase"/>
</dbReference>
<comment type="caution">
    <text evidence="7">The sequence shown here is derived from an EMBL/GenBank/DDBJ whole genome shotgun (WGS) entry which is preliminary data.</text>
</comment>
<dbReference type="EMBL" id="PFLC01000010">
    <property type="protein sequence ID" value="PIY63305.1"/>
    <property type="molecule type" value="Genomic_DNA"/>
</dbReference>
<feature type="coiled-coil region" evidence="5">
    <location>
        <begin position="58"/>
        <end position="85"/>
    </location>
</feature>
<evidence type="ECO:0000256" key="4">
    <source>
        <dbReference type="ARBA" id="ARBA00022833"/>
    </source>
</evidence>
<keyword evidence="1" id="KW-0645">Protease</keyword>
<dbReference type="AlphaFoldDB" id="A0A2M7QC91"/>
<evidence type="ECO:0000256" key="5">
    <source>
        <dbReference type="SAM" id="Coils"/>
    </source>
</evidence>
<evidence type="ECO:0000313" key="8">
    <source>
        <dbReference type="Proteomes" id="UP000230973"/>
    </source>
</evidence>
<dbReference type="Gene3D" id="3.40.390.10">
    <property type="entry name" value="Collagenase (Catalytic Domain)"/>
    <property type="match status" value="1"/>
</dbReference>
<keyword evidence="3" id="KW-0378">Hydrolase</keyword>
<dbReference type="Pfam" id="PF00413">
    <property type="entry name" value="Peptidase_M10"/>
    <property type="match status" value="1"/>
</dbReference>
<protein>
    <recommendedName>
        <fullName evidence="6">Peptidase M10 metallopeptidase domain-containing protein</fullName>
    </recommendedName>
</protein>